<feature type="non-terminal residue" evidence="1">
    <location>
        <position position="1"/>
    </location>
</feature>
<keyword evidence="2" id="KW-1185">Reference proteome</keyword>
<dbReference type="Proteomes" id="UP001642484">
    <property type="component" value="Unassembled WGS sequence"/>
</dbReference>
<evidence type="ECO:0000313" key="1">
    <source>
        <dbReference type="EMBL" id="CAK8987633.1"/>
    </source>
</evidence>
<comment type="caution">
    <text evidence="1">The sequence shown here is derived from an EMBL/GenBank/DDBJ whole genome shotgun (WGS) entry which is preliminary data.</text>
</comment>
<gene>
    <name evidence="1" type="ORF">CCMP2556_LOCUS944</name>
</gene>
<accession>A0ABP0HCX5</accession>
<sequence length="312" mass="35838">HWKRALTEILTRSDFQIVKLLIKDKILPNWKGKLCPKCNEGTLSPLKVHCGDTVAKYRCSRKACQQRIHPYYLRPFFQACRGPEALLLQIQAGILLLLLLRVVQSSIHLLLGVNRKAVEGMQRRLECVREKYVEKREKSIVFGKNSMWADVEADEAMFDKRDLTNDAELSHQVKGDHCLLWEQWCGLAYKLKLPGVIHDSVVHQKKRVKLKGKWVWTKPSFLEVVSRTLPDGKRLKAKAGTQHIDRCWKFLKDRLGTHNRAGMACLGRKFGQPSMSTGTGAMTYGYDTNVEHLKQEEYTQMAQLPGREQDDG</sequence>
<name>A0ABP0HCX5_9DINO</name>
<protein>
    <recommendedName>
        <fullName evidence="3">Transposase</fullName>
    </recommendedName>
</protein>
<reference evidence="1 2" key="1">
    <citation type="submission" date="2024-02" db="EMBL/GenBank/DDBJ databases">
        <authorList>
            <person name="Chen Y."/>
            <person name="Shah S."/>
            <person name="Dougan E. K."/>
            <person name="Thang M."/>
            <person name="Chan C."/>
        </authorList>
    </citation>
    <scope>NUCLEOTIDE SEQUENCE [LARGE SCALE GENOMIC DNA]</scope>
</reference>
<evidence type="ECO:0008006" key="3">
    <source>
        <dbReference type="Google" id="ProtNLM"/>
    </source>
</evidence>
<evidence type="ECO:0000313" key="2">
    <source>
        <dbReference type="Proteomes" id="UP001642484"/>
    </source>
</evidence>
<proteinExistence type="predicted"/>
<organism evidence="1 2">
    <name type="scientific">Durusdinium trenchii</name>
    <dbReference type="NCBI Taxonomy" id="1381693"/>
    <lineage>
        <taxon>Eukaryota</taxon>
        <taxon>Sar</taxon>
        <taxon>Alveolata</taxon>
        <taxon>Dinophyceae</taxon>
        <taxon>Suessiales</taxon>
        <taxon>Symbiodiniaceae</taxon>
        <taxon>Durusdinium</taxon>
    </lineage>
</organism>
<dbReference type="EMBL" id="CAXAMN010000314">
    <property type="protein sequence ID" value="CAK8987633.1"/>
    <property type="molecule type" value="Genomic_DNA"/>
</dbReference>